<dbReference type="AlphaFoldDB" id="A0A7J0ETN2"/>
<dbReference type="InterPro" id="IPR003676">
    <property type="entry name" value="SAUR_fam"/>
</dbReference>
<dbReference type="EMBL" id="BJWL01000006">
    <property type="protein sequence ID" value="GFY89773.1"/>
    <property type="molecule type" value="Genomic_DNA"/>
</dbReference>
<dbReference type="PANTHER" id="PTHR31175:SF82">
    <property type="entry name" value="AUXIN-RESPONSIVE PROTEIN SAUR65"/>
    <property type="match status" value="1"/>
</dbReference>
<dbReference type="GO" id="GO:0009733">
    <property type="term" value="P:response to auxin"/>
    <property type="evidence" value="ECO:0007669"/>
    <property type="project" value="InterPro"/>
</dbReference>
<gene>
    <name evidence="2" type="ORF">Acr_06g0017130</name>
</gene>
<organism evidence="2 3">
    <name type="scientific">Actinidia rufa</name>
    <dbReference type="NCBI Taxonomy" id="165716"/>
    <lineage>
        <taxon>Eukaryota</taxon>
        <taxon>Viridiplantae</taxon>
        <taxon>Streptophyta</taxon>
        <taxon>Embryophyta</taxon>
        <taxon>Tracheophyta</taxon>
        <taxon>Spermatophyta</taxon>
        <taxon>Magnoliopsida</taxon>
        <taxon>eudicotyledons</taxon>
        <taxon>Gunneridae</taxon>
        <taxon>Pentapetalae</taxon>
        <taxon>asterids</taxon>
        <taxon>Ericales</taxon>
        <taxon>Actinidiaceae</taxon>
        <taxon>Actinidia</taxon>
    </lineage>
</organism>
<dbReference type="Pfam" id="PF02519">
    <property type="entry name" value="Auxin_inducible"/>
    <property type="match status" value="1"/>
</dbReference>
<protein>
    <submittedName>
        <fullName evidence="2">SAUR-like auxin-responsive protein family</fullName>
    </submittedName>
</protein>
<proteinExistence type="inferred from homology"/>
<dbReference type="Proteomes" id="UP000585474">
    <property type="component" value="Unassembled WGS sequence"/>
</dbReference>
<evidence type="ECO:0000256" key="1">
    <source>
        <dbReference type="ARBA" id="ARBA00006974"/>
    </source>
</evidence>
<evidence type="ECO:0000313" key="3">
    <source>
        <dbReference type="Proteomes" id="UP000585474"/>
    </source>
</evidence>
<dbReference type="PANTHER" id="PTHR31175">
    <property type="entry name" value="AUXIN-RESPONSIVE FAMILY PROTEIN"/>
    <property type="match status" value="1"/>
</dbReference>
<comment type="similarity">
    <text evidence="1">Belongs to the ARG7 family.</text>
</comment>
<keyword evidence="3" id="KW-1185">Reference proteome</keyword>
<accession>A0A7J0ETN2</accession>
<sequence>MISPRKLVKMARKWQKFAATRKKRISFPRHNRDEDADKCSITSSVADKGHFVVYTADQRRFVIPLVYLNNEILRELFRLSEEEFGLPSDGPITLPCDSIFMEYIVSLIQCGVSKDLEKALDMSVSTKLCSSLLSCHHGKTYQQLLVY</sequence>
<name>A0A7J0ETN2_9ERIC</name>
<dbReference type="OrthoDB" id="1936278at2759"/>
<reference evidence="2 3" key="1">
    <citation type="submission" date="2019-07" db="EMBL/GenBank/DDBJ databases">
        <title>De Novo Assembly of kiwifruit Actinidia rufa.</title>
        <authorList>
            <person name="Sugita-Konishi S."/>
            <person name="Sato K."/>
            <person name="Mori E."/>
            <person name="Abe Y."/>
            <person name="Kisaki G."/>
            <person name="Hamano K."/>
            <person name="Suezawa K."/>
            <person name="Otani M."/>
            <person name="Fukuda T."/>
            <person name="Manabe T."/>
            <person name="Gomi K."/>
            <person name="Tabuchi M."/>
            <person name="Akimitsu K."/>
            <person name="Kataoka I."/>
        </authorList>
    </citation>
    <scope>NUCLEOTIDE SEQUENCE [LARGE SCALE GENOMIC DNA]</scope>
    <source>
        <strain evidence="3">cv. Fuchu</strain>
    </source>
</reference>
<comment type="caution">
    <text evidence="2">The sequence shown here is derived from an EMBL/GenBank/DDBJ whole genome shotgun (WGS) entry which is preliminary data.</text>
</comment>
<evidence type="ECO:0000313" key="2">
    <source>
        <dbReference type="EMBL" id="GFY89773.1"/>
    </source>
</evidence>